<dbReference type="RefSeq" id="WP_089958024.1">
    <property type="nucleotide sequence ID" value="NZ_FNAV01000005.1"/>
</dbReference>
<evidence type="ECO:0000259" key="1">
    <source>
        <dbReference type="Pfam" id="PF01636"/>
    </source>
</evidence>
<dbReference type="SUPFAM" id="SSF56112">
    <property type="entry name" value="Protein kinase-like (PK-like)"/>
    <property type="match status" value="1"/>
</dbReference>
<dbReference type="Proteomes" id="UP000198994">
    <property type="component" value="Unassembled WGS sequence"/>
</dbReference>
<evidence type="ECO:0000313" key="2">
    <source>
        <dbReference type="EMBL" id="SDE58522.1"/>
    </source>
</evidence>
<feature type="domain" description="Aminoglycoside phosphotransferase" evidence="1">
    <location>
        <begin position="15"/>
        <end position="93"/>
    </location>
</feature>
<sequence>MVALLREGRGGDVNLWAMPRRLAQAILAAFLAVASEPAGLVHGDLNPGNVILTSNGPALVDWDESRADHLFLDLSPLGARQSVRQRRAALAYEVACCWRVEPERARRLARRLIPSAGSGRIP</sequence>
<dbReference type="OrthoDB" id="7326703at2"/>
<dbReference type="STRING" id="282683.SAMN04488105_105120"/>
<accession>A0A1G7E4G2</accession>
<evidence type="ECO:0000313" key="3">
    <source>
        <dbReference type="Proteomes" id="UP000198994"/>
    </source>
</evidence>
<name>A0A1G7E4G2_9RHOB</name>
<reference evidence="3" key="1">
    <citation type="submission" date="2016-10" db="EMBL/GenBank/DDBJ databases">
        <authorList>
            <person name="Varghese N."/>
            <person name="Submissions S."/>
        </authorList>
    </citation>
    <scope>NUCLEOTIDE SEQUENCE [LARGE SCALE GENOMIC DNA]</scope>
    <source>
        <strain evidence="3">DSM 10146</strain>
    </source>
</reference>
<keyword evidence="3" id="KW-1185">Reference proteome</keyword>
<dbReference type="InterPro" id="IPR011009">
    <property type="entry name" value="Kinase-like_dom_sf"/>
</dbReference>
<proteinExistence type="predicted"/>
<gene>
    <name evidence="2" type="ORF">SAMN04488105_105120</name>
</gene>
<protein>
    <submittedName>
        <fullName evidence="2">Phosphotransferase enzyme family protein</fullName>
    </submittedName>
</protein>
<dbReference type="GO" id="GO:0016740">
    <property type="term" value="F:transferase activity"/>
    <property type="evidence" value="ECO:0007669"/>
    <property type="project" value="UniProtKB-KW"/>
</dbReference>
<keyword evidence="2" id="KW-0808">Transferase</keyword>
<dbReference type="EMBL" id="FNAV01000005">
    <property type="protein sequence ID" value="SDE58522.1"/>
    <property type="molecule type" value="Genomic_DNA"/>
</dbReference>
<dbReference type="AlphaFoldDB" id="A0A1G7E4G2"/>
<dbReference type="Pfam" id="PF01636">
    <property type="entry name" value="APH"/>
    <property type="match status" value="1"/>
</dbReference>
<dbReference type="Gene3D" id="3.90.1200.10">
    <property type="match status" value="1"/>
</dbReference>
<organism evidence="2 3">
    <name type="scientific">Salipiger thiooxidans</name>
    <dbReference type="NCBI Taxonomy" id="282683"/>
    <lineage>
        <taxon>Bacteria</taxon>
        <taxon>Pseudomonadati</taxon>
        <taxon>Pseudomonadota</taxon>
        <taxon>Alphaproteobacteria</taxon>
        <taxon>Rhodobacterales</taxon>
        <taxon>Roseobacteraceae</taxon>
        <taxon>Salipiger</taxon>
    </lineage>
</organism>
<dbReference type="InterPro" id="IPR002575">
    <property type="entry name" value="Aminoglycoside_PTrfase"/>
</dbReference>